<evidence type="ECO:0000259" key="4">
    <source>
        <dbReference type="PROSITE" id="PS50885"/>
    </source>
</evidence>
<dbReference type="RefSeq" id="WP_011466288.1">
    <property type="nucleotide sequence ID" value="NC_007908.1"/>
</dbReference>
<accession>Q21R77</accession>
<name>Q21R77_ALBFT</name>
<dbReference type="GO" id="GO:0005886">
    <property type="term" value="C:plasma membrane"/>
    <property type="evidence" value="ECO:0007669"/>
    <property type="project" value="TreeGrafter"/>
</dbReference>
<dbReference type="OrthoDB" id="9813903at2"/>
<dbReference type="STRING" id="338969.Rfer_4028"/>
<dbReference type="GO" id="GO:0052621">
    <property type="term" value="F:diguanylate cyclase activity"/>
    <property type="evidence" value="ECO:0007669"/>
    <property type="project" value="UniProtKB-EC"/>
</dbReference>
<dbReference type="InterPro" id="IPR000160">
    <property type="entry name" value="GGDEF_dom"/>
</dbReference>
<dbReference type="CDD" id="cd06225">
    <property type="entry name" value="HAMP"/>
    <property type="match status" value="1"/>
</dbReference>
<evidence type="ECO:0000313" key="6">
    <source>
        <dbReference type="EMBL" id="ABD71726.1"/>
    </source>
</evidence>
<dbReference type="eggNOG" id="COG3706">
    <property type="taxonomic scope" value="Bacteria"/>
</dbReference>
<dbReference type="SUPFAM" id="SSF55073">
    <property type="entry name" value="Nucleotide cyclase"/>
    <property type="match status" value="1"/>
</dbReference>
<evidence type="ECO:0000259" key="5">
    <source>
        <dbReference type="PROSITE" id="PS50887"/>
    </source>
</evidence>
<dbReference type="InterPro" id="IPR003660">
    <property type="entry name" value="HAMP_dom"/>
</dbReference>
<dbReference type="EC" id="2.7.7.65" evidence="1"/>
<reference evidence="7" key="1">
    <citation type="submission" date="2006-02" db="EMBL/GenBank/DDBJ databases">
        <title>Complete sequence of chromosome of Rhodoferax ferrireducens DSM 15236.</title>
        <authorList>
            <person name="Copeland A."/>
            <person name="Lucas S."/>
            <person name="Lapidus A."/>
            <person name="Barry K."/>
            <person name="Detter J.C."/>
            <person name="Glavina del Rio T."/>
            <person name="Hammon N."/>
            <person name="Israni S."/>
            <person name="Pitluck S."/>
            <person name="Brettin T."/>
            <person name="Bruce D."/>
            <person name="Han C."/>
            <person name="Tapia R."/>
            <person name="Gilna P."/>
            <person name="Kiss H."/>
            <person name="Schmutz J."/>
            <person name="Larimer F."/>
            <person name="Land M."/>
            <person name="Kyrpides N."/>
            <person name="Ivanova N."/>
            <person name="Richardson P."/>
        </authorList>
    </citation>
    <scope>NUCLEOTIDE SEQUENCE [LARGE SCALE GENOMIC DNA]</scope>
    <source>
        <strain evidence="7">ATCC BAA-621 / DSM 15236 / T118</strain>
    </source>
</reference>
<dbReference type="Pfam" id="PF00672">
    <property type="entry name" value="HAMP"/>
    <property type="match status" value="1"/>
</dbReference>
<dbReference type="PANTHER" id="PTHR45138">
    <property type="entry name" value="REGULATORY COMPONENTS OF SENSORY TRANSDUCTION SYSTEM"/>
    <property type="match status" value="1"/>
</dbReference>
<dbReference type="Gene3D" id="6.10.340.10">
    <property type="match status" value="1"/>
</dbReference>
<dbReference type="SUPFAM" id="SSF158472">
    <property type="entry name" value="HAMP domain-like"/>
    <property type="match status" value="1"/>
</dbReference>
<evidence type="ECO:0000256" key="1">
    <source>
        <dbReference type="ARBA" id="ARBA00012528"/>
    </source>
</evidence>
<gene>
    <name evidence="6" type="ordered locus">Rfer_4028</name>
</gene>
<dbReference type="NCBIfam" id="TIGR00254">
    <property type="entry name" value="GGDEF"/>
    <property type="match status" value="1"/>
</dbReference>
<dbReference type="HOGENOM" id="CLU_612327_0_0_4"/>
<dbReference type="EMBL" id="CP000267">
    <property type="protein sequence ID" value="ABD71726.1"/>
    <property type="molecule type" value="Genomic_DNA"/>
</dbReference>
<comment type="catalytic activity">
    <reaction evidence="2">
        <text>2 GTP = 3',3'-c-di-GMP + 2 diphosphate</text>
        <dbReference type="Rhea" id="RHEA:24898"/>
        <dbReference type="ChEBI" id="CHEBI:33019"/>
        <dbReference type="ChEBI" id="CHEBI:37565"/>
        <dbReference type="ChEBI" id="CHEBI:58805"/>
        <dbReference type="EC" id="2.7.7.65"/>
    </reaction>
</comment>
<dbReference type="Pfam" id="PF00990">
    <property type="entry name" value="GGDEF"/>
    <property type="match status" value="1"/>
</dbReference>
<dbReference type="PROSITE" id="PS50885">
    <property type="entry name" value="HAMP"/>
    <property type="match status" value="1"/>
</dbReference>
<dbReference type="AlphaFoldDB" id="Q21R77"/>
<dbReference type="PANTHER" id="PTHR45138:SF9">
    <property type="entry name" value="DIGUANYLATE CYCLASE DGCM-RELATED"/>
    <property type="match status" value="1"/>
</dbReference>
<organism evidence="6 7">
    <name type="scientific">Albidiferax ferrireducens (strain ATCC BAA-621 / DSM 15236 / T118)</name>
    <name type="common">Rhodoferax ferrireducens</name>
    <dbReference type="NCBI Taxonomy" id="338969"/>
    <lineage>
        <taxon>Bacteria</taxon>
        <taxon>Pseudomonadati</taxon>
        <taxon>Pseudomonadota</taxon>
        <taxon>Betaproteobacteria</taxon>
        <taxon>Burkholderiales</taxon>
        <taxon>Comamonadaceae</taxon>
        <taxon>Rhodoferax</taxon>
    </lineage>
</organism>
<dbReference type="CDD" id="cd01949">
    <property type="entry name" value="GGDEF"/>
    <property type="match status" value="1"/>
</dbReference>
<dbReference type="PROSITE" id="PS50887">
    <property type="entry name" value="GGDEF"/>
    <property type="match status" value="1"/>
</dbReference>
<feature type="domain" description="HAMP" evidence="4">
    <location>
        <begin position="214"/>
        <end position="267"/>
    </location>
</feature>
<dbReference type="InterPro" id="IPR029787">
    <property type="entry name" value="Nucleotide_cyclase"/>
</dbReference>
<evidence type="ECO:0000256" key="3">
    <source>
        <dbReference type="SAM" id="MobiDB-lite"/>
    </source>
</evidence>
<dbReference type="InterPro" id="IPR043128">
    <property type="entry name" value="Rev_trsase/Diguanyl_cyclase"/>
</dbReference>
<protein>
    <recommendedName>
        <fullName evidence="1">diguanylate cyclase</fullName>
        <ecNumber evidence="1">2.7.7.65</ecNumber>
    </recommendedName>
</protein>
<dbReference type="GO" id="GO:1902201">
    <property type="term" value="P:negative regulation of bacterial-type flagellum-dependent cell motility"/>
    <property type="evidence" value="ECO:0007669"/>
    <property type="project" value="TreeGrafter"/>
</dbReference>
<evidence type="ECO:0000313" key="7">
    <source>
        <dbReference type="Proteomes" id="UP000008332"/>
    </source>
</evidence>
<dbReference type="SMART" id="SM00267">
    <property type="entry name" value="GGDEF"/>
    <property type="match status" value="1"/>
</dbReference>
<proteinExistence type="predicted"/>
<dbReference type="Proteomes" id="UP000008332">
    <property type="component" value="Chromosome"/>
</dbReference>
<dbReference type="SMART" id="SM00304">
    <property type="entry name" value="HAMP"/>
    <property type="match status" value="1"/>
</dbReference>
<keyword evidence="7" id="KW-1185">Reference proteome</keyword>
<feature type="domain" description="GGDEF" evidence="5">
    <location>
        <begin position="317"/>
        <end position="447"/>
    </location>
</feature>
<dbReference type="FunFam" id="3.30.70.270:FF:000001">
    <property type="entry name" value="Diguanylate cyclase domain protein"/>
    <property type="match status" value="1"/>
</dbReference>
<dbReference type="Gene3D" id="3.30.70.270">
    <property type="match status" value="1"/>
</dbReference>
<evidence type="ECO:0000256" key="2">
    <source>
        <dbReference type="ARBA" id="ARBA00034247"/>
    </source>
</evidence>
<dbReference type="InterPro" id="IPR050469">
    <property type="entry name" value="Diguanylate_Cyclase"/>
</dbReference>
<dbReference type="GO" id="GO:0007165">
    <property type="term" value="P:signal transduction"/>
    <property type="evidence" value="ECO:0007669"/>
    <property type="project" value="InterPro"/>
</dbReference>
<feature type="region of interest" description="Disordered" evidence="3">
    <location>
        <begin position="85"/>
        <end position="119"/>
    </location>
</feature>
<dbReference type="GO" id="GO:0043709">
    <property type="term" value="P:cell adhesion involved in single-species biofilm formation"/>
    <property type="evidence" value="ECO:0007669"/>
    <property type="project" value="TreeGrafter"/>
</dbReference>
<dbReference type="KEGG" id="rfr:Rfer_4028"/>
<sequence>MRINLLFSLRGKLTAMLLLASLTAALAVGGTAYWLLMQDFNATARETAFTNFQTDIQAYIGTYGSWENARRNQVFHEFVMQRRGPSGSLNPLPGAGGRPALPGETDAGETRRQGAPAGAVHHRDPPFHFMLIDTQGHVLLGGDGRQDTAVGEDLRRHARPISVNGKVDVLAVPVGSPQLSTQDKAYLGAMREALQNGLLAACALTVVMGLVFGSRFGARVRELTSAIQSMRADGEILQQVPVHSRDEMGLLASAFNRMSRELSQAHSALRRTNEQVQSQAAQLKELSVRDPLTQMFNRRYFDEQSALLYQQAMRHGWSVSVMVGDLDYFKSINDDFSHAIGDEVLRRVALILRKNTRSTDIVARYGGEEFVIAFPESTVQQAAIRCEALRAAIEQHTWQEVHPELRVTMSMGLCDDTKRGSIEKMLAAADEGLYEAKRSGRNRVVSC</sequence>